<dbReference type="KEGG" id="psoj:PHYSODRAFT_246280"/>
<dbReference type="GO" id="GO:0005789">
    <property type="term" value="C:endoplasmic reticulum membrane"/>
    <property type="evidence" value="ECO:0007669"/>
    <property type="project" value="TreeGrafter"/>
</dbReference>
<dbReference type="EMBL" id="JH159151">
    <property type="protein sequence ID" value="EGZ29223.1"/>
    <property type="molecule type" value="Genomic_DNA"/>
</dbReference>
<dbReference type="InterPro" id="IPR005629">
    <property type="entry name" value="Skn1/Kre6/Sbg1"/>
</dbReference>
<sequence length="692" mass="75315">MAMVHRVLAITTAVLAAVQATSEYSTKSGILPWVDPATPSDRQTYTSSRGGSWDLVMSDEFNTEGRSFEPGDDHLWTSMEKADGVNSALEIYQHNMTGTECDDDDTCYFYIEADTGETTLKLWNDYLSPAGYEDVTFYYKGGMVQSWNKFCIQGGMIEVRAQLPGAVTNASGNPDVATGSASVRAATIDYYPTWPGIWMMGNLGRAIFSASTARMWPFSYNECNETVFSSQNQRISACDDDPGSGMNPNQGRGAPEIDILEGGGTAISSSVQVGPGMPEQFRLIADNTSYSCIYTYDCTTEGANNPDVPTAYYEKLRGYKTWYQGLRYGANNFCDSDSTLVQTYKTIAASLEKGITENACTMGLCPASYDVNGDLSSIDNGTDHWGINTNGTCFPKQNAYTGAFLSYTDWLTYQLEWVMGDEGYIRWMLAGEPIFEITADVLTNPPQDAAQMNPKKIMLEEPMYIIFNVALSSTWGTTPPNAGNGDCYGDGSDATTNAICDAFPMYLKIDYIRVYQDKSDDSTMAVGCDPSSHPTKQWIEDNIDSYVDDDNPWTEVSGKAFCESNEDCTIETNSSMAVTTGTCVSGRCKCSATTWTGPRCTVASTASTDSSSNGLFSSNSYGPPMYVSGVFMAITVLTTFVSVYISILAARKTDETLQKEIMAKRGGAAMSPASLGDSVAKPPKDNYSTNFV</sequence>
<dbReference type="Gene3D" id="2.60.120.200">
    <property type="match status" value="2"/>
</dbReference>
<organism evidence="8 9">
    <name type="scientific">Phytophthora sojae (strain P6497)</name>
    <name type="common">Soybean stem and root rot agent</name>
    <name type="synonym">Phytophthora megasperma f. sp. glycines</name>
    <dbReference type="NCBI Taxonomy" id="1094619"/>
    <lineage>
        <taxon>Eukaryota</taxon>
        <taxon>Sar</taxon>
        <taxon>Stramenopiles</taxon>
        <taxon>Oomycota</taxon>
        <taxon>Peronosporomycetes</taxon>
        <taxon>Peronosporales</taxon>
        <taxon>Peronosporaceae</taxon>
        <taxon>Phytophthora</taxon>
    </lineage>
</organism>
<comment type="subcellular location">
    <subcellularLocation>
        <location evidence="1">Membrane</location>
    </subcellularLocation>
</comment>
<keyword evidence="7" id="KW-0732">Signal</keyword>
<keyword evidence="2 6" id="KW-0472">Membrane</keyword>
<evidence type="ECO:0000256" key="5">
    <source>
        <dbReference type="SAM" id="MobiDB-lite"/>
    </source>
</evidence>
<dbReference type="GO" id="GO:0005886">
    <property type="term" value="C:plasma membrane"/>
    <property type="evidence" value="ECO:0007669"/>
    <property type="project" value="TreeGrafter"/>
</dbReference>
<dbReference type="GO" id="GO:0071555">
    <property type="term" value="P:cell wall organization"/>
    <property type="evidence" value="ECO:0007669"/>
    <property type="project" value="UniProtKB-KW"/>
</dbReference>
<dbReference type="RefSeq" id="XP_009516498.1">
    <property type="nucleotide sequence ID" value="XM_009518203.1"/>
</dbReference>
<reference evidence="8 9" key="1">
    <citation type="journal article" date="2006" name="Science">
        <title>Phytophthora genome sequences uncover evolutionary origins and mechanisms of pathogenesis.</title>
        <authorList>
            <person name="Tyler B.M."/>
            <person name="Tripathy S."/>
            <person name="Zhang X."/>
            <person name="Dehal P."/>
            <person name="Jiang R.H."/>
            <person name="Aerts A."/>
            <person name="Arredondo F.D."/>
            <person name="Baxter L."/>
            <person name="Bensasson D."/>
            <person name="Beynon J.L."/>
            <person name="Chapman J."/>
            <person name="Damasceno C.M."/>
            <person name="Dorrance A.E."/>
            <person name="Dou D."/>
            <person name="Dickerman A.W."/>
            <person name="Dubchak I.L."/>
            <person name="Garbelotto M."/>
            <person name="Gijzen M."/>
            <person name="Gordon S.G."/>
            <person name="Govers F."/>
            <person name="Grunwald N.J."/>
            <person name="Huang W."/>
            <person name="Ivors K.L."/>
            <person name="Jones R.W."/>
            <person name="Kamoun S."/>
            <person name="Krampis K."/>
            <person name="Lamour K.H."/>
            <person name="Lee M.K."/>
            <person name="McDonald W.H."/>
            <person name="Medina M."/>
            <person name="Meijer H.J."/>
            <person name="Nordberg E.K."/>
            <person name="Maclean D.J."/>
            <person name="Ospina-Giraldo M.D."/>
            <person name="Morris P.F."/>
            <person name="Phuntumart V."/>
            <person name="Putnam N.H."/>
            <person name="Rash S."/>
            <person name="Rose J.K."/>
            <person name="Sakihama Y."/>
            <person name="Salamov A.A."/>
            <person name="Savidor A."/>
            <person name="Scheuring C.F."/>
            <person name="Smith B.M."/>
            <person name="Sobral B.W."/>
            <person name="Terry A."/>
            <person name="Torto-Alalibo T.A."/>
            <person name="Win J."/>
            <person name="Xu Z."/>
            <person name="Zhang H."/>
            <person name="Grigoriev I.V."/>
            <person name="Rokhsar D.S."/>
            <person name="Boore J.L."/>
        </authorList>
    </citation>
    <scope>NUCLEOTIDE SEQUENCE [LARGE SCALE GENOMIC DNA]</scope>
    <source>
        <strain evidence="8 9">P6497</strain>
    </source>
</reference>
<evidence type="ECO:0000256" key="7">
    <source>
        <dbReference type="SAM" id="SignalP"/>
    </source>
</evidence>
<feature type="chain" id="PRO_5003471342" description="Beta-glucan synthesis-associated protein" evidence="7">
    <location>
        <begin position="21"/>
        <end position="692"/>
    </location>
</feature>
<evidence type="ECO:0000313" key="8">
    <source>
        <dbReference type="EMBL" id="EGZ29223.1"/>
    </source>
</evidence>
<evidence type="ECO:0000256" key="6">
    <source>
        <dbReference type="SAM" id="Phobius"/>
    </source>
</evidence>
<evidence type="ECO:0000256" key="4">
    <source>
        <dbReference type="ARBA" id="ARBA00023316"/>
    </source>
</evidence>
<dbReference type="PANTHER" id="PTHR31361">
    <property type="entry name" value="BETA-GLUCAN SYNTHESIS-ASSOCIATED PROTEIN KRE6-RELATED"/>
    <property type="match status" value="1"/>
</dbReference>
<dbReference type="GO" id="GO:0015926">
    <property type="term" value="F:glucosidase activity"/>
    <property type="evidence" value="ECO:0007669"/>
    <property type="project" value="TreeGrafter"/>
</dbReference>
<feature type="region of interest" description="Disordered" evidence="5">
    <location>
        <begin position="669"/>
        <end position="692"/>
    </location>
</feature>
<dbReference type="InterPro" id="IPR013320">
    <property type="entry name" value="ConA-like_dom_sf"/>
</dbReference>
<keyword evidence="4" id="KW-0961">Cell wall biogenesis/degradation</keyword>
<evidence type="ECO:0000256" key="2">
    <source>
        <dbReference type="ARBA" id="ARBA00023136"/>
    </source>
</evidence>
<accession>G4YKR9</accession>
<feature type="transmembrane region" description="Helical" evidence="6">
    <location>
        <begin position="625"/>
        <end position="650"/>
    </location>
</feature>
<protein>
    <recommendedName>
        <fullName evidence="10">Beta-glucan synthesis-associated protein</fullName>
    </recommendedName>
</protein>
<keyword evidence="6" id="KW-1133">Transmembrane helix</keyword>
<evidence type="ECO:0000256" key="1">
    <source>
        <dbReference type="ARBA" id="ARBA00004370"/>
    </source>
</evidence>
<dbReference type="Proteomes" id="UP000002640">
    <property type="component" value="Unassembled WGS sequence"/>
</dbReference>
<dbReference type="PANTHER" id="PTHR31361:SF1">
    <property type="entry name" value="BETA-GLUCAN SYNTHESIS-ASSOCIATED PROTEIN KRE6-RELATED"/>
    <property type="match status" value="1"/>
</dbReference>
<evidence type="ECO:0000313" key="9">
    <source>
        <dbReference type="Proteomes" id="UP000002640"/>
    </source>
</evidence>
<keyword evidence="6" id="KW-0812">Transmembrane</keyword>
<dbReference type="AlphaFoldDB" id="G4YKR9"/>
<dbReference type="InParanoid" id="G4YKR9"/>
<evidence type="ECO:0000256" key="3">
    <source>
        <dbReference type="ARBA" id="ARBA00023180"/>
    </source>
</evidence>
<evidence type="ECO:0008006" key="10">
    <source>
        <dbReference type="Google" id="ProtNLM"/>
    </source>
</evidence>
<dbReference type="SUPFAM" id="SSF49899">
    <property type="entry name" value="Concanavalin A-like lectins/glucanases"/>
    <property type="match status" value="2"/>
</dbReference>
<dbReference type="GO" id="GO:0006078">
    <property type="term" value="P:(1-&gt;6)-beta-D-glucan biosynthetic process"/>
    <property type="evidence" value="ECO:0007669"/>
    <property type="project" value="TreeGrafter"/>
</dbReference>
<keyword evidence="3" id="KW-0325">Glycoprotein</keyword>
<feature type="signal peptide" evidence="7">
    <location>
        <begin position="1"/>
        <end position="20"/>
    </location>
</feature>
<gene>
    <name evidence="8" type="ORF">PHYSODRAFT_246280</name>
</gene>
<dbReference type="Pfam" id="PF03935">
    <property type="entry name" value="SKN1_KRE6_Sbg1"/>
    <property type="match status" value="2"/>
</dbReference>
<dbReference type="FunFam" id="2.60.120.200:FF:000551">
    <property type="entry name" value="Uncharacterized protein"/>
    <property type="match status" value="1"/>
</dbReference>
<dbReference type="GeneID" id="20637583"/>
<dbReference type="STRING" id="1094619.G4YKR9"/>
<dbReference type="OMA" id="RWMLAGE"/>
<keyword evidence="9" id="KW-1185">Reference proteome</keyword>
<name>G4YKR9_PHYSP</name>
<proteinExistence type="predicted"/>